<evidence type="ECO:0000256" key="1">
    <source>
        <dbReference type="ARBA" id="ARBA00004141"/>
    </source>
</evidence>
<dbReference type="EMBL" id="CP028519">
    <property type="protein sequence ID" value="AVY94409.1"/>
    <property type="molecule type" value="Genomic_DNA"/>
</dbReference>
<dbReference type="GO" id="GO:0005295">
    <property type="term" value="F:neutral L-amino acid:sodium symporter activity"/>
    <property type="evidence" value="ECO:0007669"/>
    <property type="project" value="TreeGrafter"/>
</dbReference>
<reference evidence="7 8" key="1">
    <citation type="submission" date="2018-04" db="EMBL/GenBank/DDBJ databases">
        <title>Denitrifier Microvirgula.</title>
        <authorList>
            <person name="Anderson E."/>
            <person name="Jang J."/>
            <person name="Ishii S."/>
        </authorList>
    </citation>
    <scope>NUCLEOTIDE SEQUENCE [LARGE SCALE GENOMIC DNA]</scope>
    <source>
        <strain evidence="7 8">BE2.4</strain>
    </source>
</reference>
<evidence type="ECO:0000256" key="3">
    <source>
        <dbReference type="ARBA" id="ARBA00022692"/>
    </source>
</evidence>
<organism evidence="7 8">
    <name type="scientific">Microvirgula aerodenitrificans</name>
    <dbReference type="NCBI Taxonomy" id="57480"/>
    <lineage>
        <taxon>Bacteria</taxon>
        <taxon>Pseudomonadati</taxon>
        <taxon>Pseudomonadota</taxon>
        <taxon>Betaproteobacteria</taxon>
        <taxon>Neisseriales</taxon>
        <taxon>Aquaspirillaceae</taxon>
        <taxon>Microvirgula</taxon>
    </lineage>
</organism>
<protein>
    <submittedName>
        <fullName evidence="7">Dicarboxylate/amino acid:cation symporter</fullName>
    </submittedName>
</protein>
<evidence type="ECO:0000256" key="6">
    <source>
        <dbReference type="SAM" id="Phobius"/>
    </source>
</evidence>
<dbReference type="Proteomes" id="UP000244173">
    <property type="component" value="Chromosome"/>
</dbReference>
<feature type="transmembrane region" description="Helical" evidence="6">
    <location>
        <begin position="329"/>
        <end position="354"/>
    </location>
</feature>
<name>A0A2S0PAJ9_9NEIS</name>
<feature type="transmembrane region" description="Helical" evidence="6">
    <location>
        <begin position="39"/>
        <end position="59"/>
    </location>
</feature>
<gene>
    <name evidence="7" type="ORF">DAI18_10400</name>
</gene>
<evidence type="ECO:0000256" key="5">
    <source>
        <dbReference type="ARBA" id="ARBA00023136"/>
    </source>
</evidence>
<feature type="transmembrane region" description="Helical" evidence="6">
    <location>
        <begin position="157"/>
        <end position="182"/>
    </location>
</feature>
<dbReference type="PRINTS" id="PR00173">
    <property type="entry name" value="EDTRNSPORT"/>
</dbReference>
<feature type="transmembrane region" description="Helical" evidence="6">
    <location>
        <begin position="303"/>
        <end position="323"/>
    </location>
</feature>
<evidence type="ECO:0000313" key="8">
    <source>
        <dbReference type="Proteomes" id="UP000244173"/>
    </source>
</evidence>
<feature type="transmembrane region" description="Helical" evidence="6">
    <location>
        <begin position="268"/>
        <end position="291"/>
    </location>
</feature>
<dbReference type="Gene3D" id="1.10.3860.10">
    <property type="entry name" value="Sodium:dicarboxylate symporter"/>
    <property type="match status" value="1"/>
</dbReference>
<keyword evidence="5 6" id="KW-0472">Membrane</keyword>
<dbReference type="GO" id="GO:0032329">
    <property type="term" value="P:serine transport"/>
    <property type="evidence" value="ECO:0007669"/>
    <property type="project" value="TreeGrafter"/>
</dbReference>
<accession>A0A2S0PAJ9</accession>
<feature type="transmembrane region" description="Helical" evidence="6">
    <location>
        <begin position="125"/>
        <end position="145"/>
    </location>
</feature>
<dbReference type="OrthoDB" id="9768885at2"/>
<evidence type="ECO:0000256" key="2">
    <source>
        <dbReference type="ARBA" id="ARBA00022448"/>
    </source>
</evidence>
<dbReference type="Pfam" id="PF00375">
    <property type="entry name" value="SDF"/>
    <property type="match status" value="1"/>
</dbReference>
<dbReference type="InterPro" id="IPR001991">
    <property type="entry name" value="Na-dicarboxylate_symporter"/>
</dbReference>
<keyword evidence="8" id="KW-1185">Reference proteome</keyword>
<keyword evidence="4 6" id="KW-1133">Transmembrane helix</keyword>
<feature type="transmembrane region" description="Helical" evidence="6">
    <location>
        <begin position="194"/>
        <end position="215"/>
    </location>
</feature>
<keyword evidence="3 6" id="KW-0812">Transmembrane</keyword>
<dbReference type="PANTHER" id="PTHR42865">
    <property type="entry name" value="PROTON/GLUTAMATE-ASPARTATE SYMPORTER"/>
    <property type="match status" value="1"/>
</dbReference>
<dbReference type="AlphaFoldDB" id="A0A2S0PAJ9"/>
<feature type="transmembrane region" description="Helical" evidence="6">
    <location>
        <begin position="66"/>
        <end position="89"/>
    </location>
</feature>
<dbReference type="PANTHER" id="PTHR42865:SF8">
    <property type="entry name" value="SERINE_THREONINE TRANSPORTER SSTT"/>
    <property type="match status" value="1"/>
</dbReference>
<feature type="transmembrane region" description="Helical" evidence="6">
    <location>
        <begin position="227"/>
        <end position="248"/>
    </location>
</feature>
<dbReference type="KEGG" id="maer:DAI18_10400"/>
<evidence type="ECO:0000256" key="4">
    <source>
        <dbReference type="ARBA" id="ARBA00022989"/>
    </source>
</evidence>
<proteinExistence type="predicted"/>
<comment type="subcellular location">
    <subcellularLocation>
        <location evidence="1">Membrane</location>
        <topology evidence="1">Multi-pass membrane protein</topology>
    </subcellularLocation>
</comment>
<dbReference type="InterPro" id="IPR036458">
    <property type="entry name" value="Na:dicarbo_symporter_sf"/>
</dbReference>
<dbReference type="RefSeq" id="WP_036384673.1">
    <property type="nucleotide sequence ID" value="NZ_CP028519.1"/>
</dbReference>
<dbReference type="SUPFAM" id="SSF118215">
    <property type="entry name" value="Proton glutamate symport protein"/>
    <property type="match status" value="1"/>
</dbReference>
<keyword evidence="2" id="KW-0813">Transport</keyword>
<sequence>MNLILKLLAGMLVGALLGLFAPADVVRGLLTFKALFGQFLNFVIPLIILFYIMSGIASLERNSGRLLGLTVGLAYLSTILAGGFAFAVAHEVLPGLIAEGIHAAARHEQALEPFFTVDIKPLFDVMTALGLAFIGGIGISATGATSLRRVADEGRNIVEWVLASALIPLLPFYIAGVFAGMAADGTVFDTLKTFGVVLLLAVLLHWVWLAVLYTVAGTATGRNPLRLLRTMLPAYLTALGTMSSAATIPVTLRQARAMPVRDEIGDFVIPLCATIHLCGSTITLVSCATAVMMMTAGLDVASWSTMLPFILMLGVAMVAAPGVPGGGVMAALGLLASMLGFGDASLALMIALYVAQDSFGTACNVTGDGAIAVAVDAAVPAAVAVGDEA</sequence>
<dbReference type="STRING" id="1122240.GCA_000620105_00115"/>
<evidence type="ECO:0000313" key="7">
    <source>
        <dbReference type="EMBL" id="AVY94409.1"/>
    </source>
</evidence>
<dbReference type="GO" id="GO:0005886">
    <property type="term" value="C:plasma membrane"/>
    <property type="evidence" value="ECO:0007669"/>
    <property type="project" value="TreeGrafter"/>
</dbReference>